<name>A0A1I2JRX7_9ACTN</name>
<evidence type="ECO:0000259" key="3">
    <source>
        <dbReference type="Pfam" id="PF02342"/>
    </source>
</evidence>
<feature type="domain" description="TerD" evidence="3">
    <location>
        <begin position="2"/>
        <end position="168"/>
    </location>
</feature>
<dbReference type="InterPro" id="IPR051324">
    <property type="entry name" value="Stress/Tellurium_Resist"/>
</dbReference>
<dbReference type="InterPro" id="IPR017115">
    <property type="entry name" value="Tellurite_resistance_TerA"/>
</dbReference>
<keyword evidence="5" id="KW-1185">Reference proteome</keyword>
<evidence type="ECO:0000256" key="1">
    <source>
        <dbReference type="ARBA" id="ARBA00008775"/>
    </source>
</evidence>
<dbReference type="EMBL" id="FONG01000019">
    <property type="protein sequence ID" value="SFF56680.1"/>
    <property type="molecule type" value="Genomic_DNA"/>
</dbReference>
<organism evidence="4 5">
    <name type="scientific">Actinacidiphila alni</name>
    <dbReference type="NCBI Taxonomy" id="380248"/>
    <lineage>
        <taxon>Bacteria</taxon>
        <taxon>Bacillati</taxon>
        <taxon>Actinomycetota</taxon>
        <taxon>Actinomycetes</taxon>
        <taxon>Kitasatosporales</taxon>
        <taxon>Streptomycetaceae</taxon>
        <taxon>Actinacidiphila</taxon>
    </lineage>
</organism>
<dbReference type="Gene3D" id="2.60.60.30">
    <property type="entry name" value="sav2460 like domains"/>
    <property type="match status" value="2"/>
</dbReference>
<protein>
    <submittedName>
        <fullName evidence="4">Tellurite resistance protein TerA</fullName>
    </submittedName>
</protein>
<feature type="region of interest" description="Disordered" evidence="2">
    <location>
        <begin position="175"/>
        <end position="205"/>
    </location>
</feature>
<evidence type="ECO:0000313" key="4">
    <source>
        <dbReference type="EMBL" id="SFF56680.1"/>
    </source>
</evidence>
<feature type="compositionally biased region" description="Low complexity" evidence="2">
    <location>
        <begin position="190"/>
        <end position="200"/>
    </location>
</feature>
<dbReference type="Proteomes" id="UP000199323">
    <property type="component" value="Unassembled WGS sequence"/>
</dbReference>
<sequence>MTLRKGENVPLPTAVLRVEFSRRAGADIPRADVCALLVADGAARGPDDLVHAAAPAHPSGAVRYEGGDATAAQGTATDTLSVDLTSVEPAVTVVLIVARAEGGTFGRIPGLRLRVGNGGVEAALFDCEGATAETAYVLGEYYRRGGGWKFRAVGQGYDTGLAGLGAAYGLRPDQLPDRIPESAPGNRTLAAPAPASVAPSAPAPAPAPVVPPAPAPVRLSKVTLTKDAPAVSLTKQGGTTGALRVNLSWQVDTSRTGSSYRKGGGVDLDLCALFELSDGSKGVVQALGDAFGSFHQPPFILLDGDDRTGATATGENLTVNLDHTAHFRRILIFVTIYEGARSFAGLHATVTLQPQHGAPVDFVLDECTVQSNVCALALVTRDGSDLVVRREARYLVPRRGVSPQRTVDYAYGWGLNWTPGRK</sequence>
<evidence type="ECO:0000313" key="5">
    <source>
        <dbReference type="Proteomes" id="UP000199323"/>
    </source>
</evidence>
<accession>A0A1I2JRX7</accession>
<dbReference type="Pfam" id="PF02342">
    <property type="entry name" value="TerD"/>
    <property type="match status" value="1"/>
</dbReference>
<dbReference type="AlphaFoldDB" id="A0A1I2JRX7"/>
<dbReference type="STRING" id="380248.SAMN05216251_11967"/>
<dbReference type="InterPro" id="IPR003325">
    <property type="entry name" value="TerD"/>
</dbReference>
<dbReference type="PIRSF" id="PIRSF037118">
    <property type="entry name" value="Tellurite_resistance_TerA"/>
    <property type="match status" value="1"/>
</dbReference>
<comment type="similarity">
    <text evidence="1">Belongs to the CAPAB/TerDEXZ family.</text>
</comment>
<evidence type="ECO:0000256" key="2">
    <source>
        <dbReference type="SAM" id="MobiDB-lite"/>
    </source>
</evidence>
<reference evidence="4 5" key="1">
    <citation type="submission" date="2016-10" db="EMBL/GenBank/DDBJ databases">
        <authorList>
            <person name="de Groot N.N."/>
        </authorList>
    </citation>
    <scope>NUCLEOTIDE SEQUENCE [LARGE SCALE GENOMIC DNA]</scope>
    <source>
        <strain evidence="4 5">CGMCC 4.3510</strain>
    </source>
</reference>
<dbReference type="PANTHER" id="PTHR32097:SF4">
    <property type="entry name" value="GENERAL STRESS PROTEIN 16U"/>
    <property type="match status" value="1"/>
</dbReference>
<dbReference type="RefSeq" id="WP_093716264.1">
    <property type="nucleotide sequence ID" value="NZ_FONG01000019.1"/>
</dbReference>
<gene>
    <name evidence="4" type="ORF">SAMN05216251_11967</name>
</gene>
<dbReference type="PANTHER" id="PTHR32097">
    <property type="entry name" value="CAMP-BINDING PROTEIN 1-RELATED"/>
    <property type="match status" value="1"/>
</dbReference>
<dbReference type="OrthoDB" id="2079357at2"/>
<dbReference type="CDD" id="cd06974">
    <property type="entry name" value="TerD_like"/>
    <property type="match status" value="2"/>
</dbReference>
<proteinExistence type="inferred from homology"/>